<organism evidence="2 3">
    <name type="scientific">Pleuronectes platessa</name>
    <name type="common">European plaice</name>
    <dbReference type="NCBI Taxonomy" id="8262"/>
    <lineage>
        <taxon>Eukaryota</taxon>
        <taxon>Metazoa</taxon>
        <taxon>Chordata</taxon>
        <taxon>Craniata</taxon>
        <taxon>Vertebrata</taxon>
        <taxon>Euteleostomi</taxon>
        <taxon>Actinopterygii</taxon>
        <taxon>Neopterygii</taxon>
        <taxon>Teleostei</taxon>
        <taxon>Neoteleostei</taxon>
        <taxon>Acanthomorphata</taxon>
        <taxon>Carangaria</taxon>
        <taxon>Pleuronectiformes</taxon>
        <taxon>Pleuronectoidei</taxon>
        <taxon>Pleuronectidae</taxon>
        <taxon>Pleuronectes</taxon>
    </lineage>
</organism>
<reference evidence="2" key="1">
    <citation type="submission" date="2020-03" db="EMBL/GenBank/DDBJ databases">
        <authorList>
            <person name="Weist P."/>
        </authorList>
    </citation>
    <scope>NUCLEOTIDE SEQUENCE</scope>
</reference>
<dbReference type="Proteomes" id="UP001153269">
    <property type="component" value="Unassembled WGS sequence"/>
</dbReference>
<keyword evidence="1" id="KW-0732">Signal</keyword>
<protein>
    <recommendedName>
        <fullName evidence="4">Secreted protein</fullName>
    </recommendedName>
</protein>
<evidence type="ECO:0000313" key="2">
    <source>
        <dbReference type="EMBL" id="CAB1452493.1"/>
    </source>
</evidence>
<feature type="chain" id="PRO_5040428081" description="Secreted protein" evidence="1">
    <location>
        <begin position="20"/>
        <end position="85"/>
    </location>
</feature>
<keyword evidence="3" id="KW-1185">Reference proteome</keyword>
<comment type="caution">
    <text evidence="2">The sequence shown here is derived from an EMBL/GenBank/DDBJ whole genome shotgun (WGS) entry which is preliminary data.</text>
</comment>
<gene>
    <name evidence="2" type="ORF">PLEPLA_LOCUS40243</name>
</gene>
<feature type="signal peptide" evidence="1">
    <location>
        <begin position="1"/>
        <end position="19"/>
    </location>
</feature>
<evidence type="ECO:0000256" key="1">
    <source>
        <dbReference type="SAM" id="SignalP"/>
    </source>
</evidence>
<dbReference type="EMBL" id="CADEAL010004130">
    <property type="protein sequence ID" value="CAB1452493.1"/>
    <property type="molecule type" value="Genomic_DNA"/>
</dbReference>
<name>A0A9N7VK81_PLEPL</name>
<sequence length="85" mass="10173">MHHLFLLILFNLGGRLVWRLSVQTRPEMKGKSMISKLRLKFAGKSWNDTFQLVRRCMEKTRDESNPVSRWFDRWSGSRMSLTCRL</sequence>
<accession>A0A9N7VK81</accession>
<evidence type="ECO:0000313" key="3">
    <source>
        <dbReference type="Proteomes" id="UP001153269"/>
    </source>
</evidence>
<dbReference type="AlphaFoldDB" id="A0A9N7VK81"/>
<proteinExistence type="predicted"/>
<evidence type="ECO:0008006" key="4">
    <source>
        <dbReference type="Google" id="ProtNLM"/>
    </source>
</evidence>